<dbReference type="Gene3D" id="3.40.50.10600">
    <property type="entry name" value="SpoIIaa-like domains"/>
    <property type="match status" value="1"/>
</dbReference>
<dbReference type="InterPro" id="IPR038396">
    <property type="entry name" value="SpoIIAA-like_sf"/>
</dbReference>
<gene>
    <name evidence="1" type="ORF">J6I90_11455</name>
    <name evidence="2" type="ORF">J6I92_10270</name>
</gene>
<dbReference type="EMBL" id="JAGGJC010000004">
    <property type="protein sequence ID" value="MDN7130259.1"/>
    <property type="molecule type" value="Genomic_DNA"/>
</dbReference>
<accession>A0AAW7QZ74</accession>
<protein>
    <submittedName>
        <fullName evidence="1">STAS/SEC14 domain-containing protein</fullName>
    </submittedName>
</protein>
<organism evidence="1 4">
    <name type="scientific">Pseudidiomarina terrestris</name>
    <dbReference type="NCBI Taxonomy" id="2820060"/>
    <lineage>
        <taxon>Bacteria</taxon>
        <taxon>Pseudomonadati</taxon>
        <taxon>Pseudomonadota</taxon>
        <taxon>Gammaproteobacteria</taxon>
        <taxon>Alteromonadales</taxon>
        <taxon>Idiomarinaceae</taxon>
        <taxon>Pseudidiomarina</taxon>
    </lineage>
</organism>
<proteinExistence type="predicted"/>
<evidence type="ECO:0000313" key="3">
    <source>
        <dbReference type="Proteomes" id="UP001169491"/>
    </source>
</evidence>
<evidence type="ECO:0000313" key="1">
    <source>
        <dbReference type="EMBL" id="MDN7125501.1"/>
    </source>
</evidence>
<comment type="caution">
    <text evidence="1">The sequence shown here is derived from an EMBL/GenBank/DDBJ whole genome shotgun (WGS) entry which is preliminary data.</text>
</comment>
<dbReference type="Proteomes" id="UP001169492">
    <property type="component" value="Unassembled WGS sequence"/>
</dbReference>
<reference evidence="3 4" key="1">
    <citation type="submission" date="2021-03" db="EMBL/GenBank/DDBJ databases">
        <title>Pseudidiomarina terrestris, a new bacterium isolated from saline soil.</title>
        <authorList>
            <person name="Galisteo C."/>
            <person name="De La Haba R."/>
            <person name="Sanchez-Porro C."/>
            <person name="Ventosa A."/>
        </authorList>
    </citation>
    <scope>NUCLEOTIDE SEQUENCE [LARGE SCALE GENOMIC DNA]</scope>
    <source>
        <strain evidence="1 4">1APP75-32.1</strain>
        <strain evidence="3">1APR75-15</strain>
        <strain evidence="2">1ASR75-15</strain>
    </source>
</reference>
<evidence type="ECO:0000313" key="2">
    <source>
        <dbReference type="EMBL" id="MDN7130259.1"/>
    </source>
</evidence>
<dbReference type="AlphaFoldDB" id="A0AAW7QZ74"/>
<name>A0AAW7QZ74_9GAMM</name>
<dbReference type="InterPro" id="IPR036513">
    <property type="entry name" value="STAS_dom_sf"/>
</dbReference>
<dbReference type="InterPro" id="IPR021866">
    <property type="entry name" value="SpoIIAA-like"/>
</dbReference>
<keyword evidence="3" id="KW-1185">Reference proteome</keyword>
<dbReference type="SUPFAM" id="SSF52091">
    <property type="entry name" value="SpoIIaa-like"/>
    <property type="match status" value="1"/>
</dbReference>
<dbReference type="RefSeq" id="WP_301721078.1">
    <property type="nucleotide sequence ID" value="NZ_JAGGJB010000006.1"/>
</dbReference>
<dbReference type="Pfam" id="PF11964">
    <property type="entry name" value="SpoIIAA-like"/>
    <property type="match status" value="1"/>
</dbReference>
<evidence type="ECO:0000313" key="4">
    <source>
        <dbReference type="Proteomes" id="UP001169492"/>
    </source>
</evidence>
<dbReference type="EMBL" id="JAGGJB010000006">
    <property type="protein sequence ID" value="MDN7125501.1"/>
    <property type="molecule type" value="Genomic_DNA"/>
</dbReference>
<sequence>MIDILDANKENLIAIKLTGKATQADMERIHELIHGIVDKGQQVDFYMEFENFHGYDMKGLWEDLKIDTAHFSDYGRMAFVGDKKWLESAAKATDFFTASDVRYFDRDDKQSAKEWLEAE</sequence>
<dbReference type="Proteomes" id="UP001169491">
    <property type="component" value="Unassembled WGS sequence"/>
</dbReference>